<dbReference type="InterPro" id="IPR047976">
    <property type="entry name" value="Anti_VapB2-like"/>
</dbReference>
<dbReference type="Pfam" id="PF04014">
    <property type="entry name" value="MazE_antitoxin"/>
    <property type="match status" value="1"/>
</dbReference>
<sequence length="83" mass="9314">MRTRIFKSGHSLAVRIPRELAFADDVQEVEIDRVGNTLVLRPAQPRTLADLGELLAMFSPHFLSKGREPMEDVGREGAGDLRR</sequence>
<dbReference type="RefSeq" id="WP_251973227.1">
    <property type="nucleotide sequence ID" value="NZ_AP025730.1"/>
</dbReference>
<dbReference type="SUPFAM" id="SSF89447">
    <property type="entry name" value="AbrB/MazE/MraZ-like"/>
    <property type="match status" value="1"/>
</dbReference>
<name>A0ABM7YL55_9BURK</name>
<reference evidence="2" key="1">
    <citation type="submission" date="2022-04" db="EMBL/GenBank/DDBJ databases">
        <title>Whole genome sequence of Sphaerotilus sp. FB-5.</title>
        <authorList>
            <person name="Takeda M."/>
            <person name="Narihara S."/>
            <person name="Akimoto M."/>
            <person name="Akimoto R."/>
            <person name="Nishiyashiki S."/>
            <person name="Murakami T."/>
        </authorList>
    </citation>
    <scope>NUCLEOTIDE SEQUENCE</scope>
    <source>
        <strain evidence="2">FB-5</strain>
    </source>
</reference>
<keyword evidence="3" id="KW-1185">Reference proteome</keyword>
<evidence type="ECO:0000313" key="3">
    <source>
        <dbReference type="Proteomes" id="UP001057498"/>
    </source>
</evidence>
<proteinExistence type="predicted"/>
<dbReference type="InterPro" id="IPR007159">
    <property type="entry name" value="SpoVT-AbrB_dom"/>
</dbReference>
<evidence type="ECO:0000259" key="1">
    <source>
        <dbReference type="Pfam" id="PF04014"/>
    </source>
</evidence>
<dbReference type="NCBIfam" id="NF040493">
    <property type="entry name" value="TA_anti_VapB"/>
    <property type="match status" value="1"/>
</dbReference>
<protein>
    <recommendedName>
        <fullName evidence="1">SpoVT-AbrB domain-containing protein</fullName>
    </recommendedName>
</protein>
<organism evidence="2 3">
    <name type="scientific">Sphaerotilus microaerophilus</name>
    <dbReference type="NCBI Taxonomy" id="2914710"/>
    <lineage>
        <taxon>Bacteria</taxon>
        <taxon>Pseudomonadati</taxon>
        <taxon>Pseudomonadota</taxon>
        <taxon>Betaproteobacteria</taxon>
        <taxon>Burkholderiales</taxon>
        <taxon>Sphaerotilaceae</taxon>
        <taxon>Sphaerotilus</taxon>
    </lineage>
</organism>
<evidence type="ECO:0000313" key="2">
    <source>
        <dbReference type="EMBL" id="BDI05168.1"/>
    </source>
</evidence>
<dbReference type="Proteomes" id="UP001057498">
    <property type="component" value="Chromosome"/>
</dbReference>
<feature type="domain" description="SpoVT-AbrB" evidence="1">
    <location>
        <begin position="5"/>
        <end position="46"/>
    </location>
</feature>
<dbReference type="Gene3D" id="2.10.260.10">
    <property type="match status" value="1"/>
</dbReference>
<gene>
    <name evidence="2" type="ORF">CATMQ487_21380</name>
</gene>
<accession>A0ABM7YL55</accession>
<dbReference type="EMBL" id="AP025730">
    <property type="protein sequence ID" value="BDI05168.1"/>
    <property type="molecule type" value="Genomic_DNA"/>
</dbReference>
<dbReference type="InterPro" id="IPR037914">
    <property type="entry name" value="SpoVT-AbrB_sf"/>
</dbReference>